<feature type="compositionally biased region" description="Polar residues" evidence="1">
    <location>
        <begin position="60"/>
        <end position="70"/>
    </location>
</feature>
<name>A0ABV0XBX6_9TELE</name>
<evidence type="ECO:0000313" key="2">
    <source>
        <dbReference type="EMBL" id="MEQ2278950.1"/>
    </source>
</evidence>
<dbReference type="EMBL" id="JAHRIP010000196">
    <property type="protein sequence ID" value="MEQ2278950.1"/>
    <property type="molecule type" value="Genomic_DNA"/>
</dbReference>
<accession>A0ABV0XBX6</accession>
<evidence type="ECO:0000313" key="3">
    <source>
        <dbReference type="Proteomes" id="UP001469553"/>
    </source>
</evidence>
<gene>
    <name evidence="2" type="ORF">AMECASPLE_004564</name>
</gene>
<organism evidence="2 3">
    <name type="scientific">Ameca splendens</name>
    <dbReference type="NCBI Taxonomy" id="208324"/>
    <lineage>
        <taxon>Eukaryota</taxon>
        <taxon>Metazoa</taxon>
        <taxon>Chordata</taxon>
        <taxon>Craniata</taxon>
        <taxon>Vertebrata</taxon>
        <taxon>Euteleostomi</taxon>
        <taxon>Actinopterygii</taxon>
        <taxon>Neopterygii</taxon>
        <taxon>Teleostei</taxon>
        <taxon>Neoteleostei</taxon>
        <taxon>Acanthomorphata</taxon>
        <taxon>Ovalentaria</taxon>
        <taxon>Atherinomorphae</taxon>
        <taxon>Cyprinodontiformes</taxon>
        <taxon>Goodeidae</taxon>
        <taxon>Ameca</taxon>
    </lineage>
</organism>
<sequence>MFCAHNGTPNPTPRWDKLTRQGVPGQQQAPGAAVPHHAPCNHTNTPQHHHYNDSPGRNIIQLSSTITAQPIQMPVTPHPRRGHNHPTRCSPFMPPSSHPHTDLPFGHDNPASTSSPSP</sequence>
<feature type="region of interest" description="Disordered" evidence="1">
    <location>
        <begin position="1"/>
        <end position="118"/>
    </location>
</feature>
<feature type="compositionally biased region" description="Low complexity" evidence="1">
    <location>
        <begin position="21"/>
        <end position="38"/>
    </location>
</feature>
<reference evidence="2 3" key="1">
    <citation type="submission" date="2021-06" db="EMBL/GenBank/DDBJ databases">
        <authorList>
            <person name="Palmer J.M."/>
        </authorList>
    </citation>
    <scope>NUCLEOTIDE SEQUENCE [LARGE SCALE GENOMIC DNA]</scope>
    <source>
        <strain evidence="2 3">AS_MEX2019</strain>
        <tissue evidence="2">Muscle</tissue>
    </source>
</reference>
<keyword evidence="3" id="KW-1185">Reference proteome</keyword>
<evidence type="ECO:0000256" key="1">
    <source>
        <dbReference type="SAM" id="MobiDB-lite"/>
    </source>
</evidence>
<proteinExistence type="predicted"/>
<dbReference type="Proteomes" id="UP001469553">
    <property type="component" value="Unassembled WGS sequence"/>
</dbReference>
<protein>
    <submittedName>
        <fullName evidence="2">Uncharacterized protein</fullName>
    </submittedName>
</protein>
<comment type="caution">
    <text evidence="2">The sequence shown here is derived from an EMBL/GenBank/DDBJ whole genome shotgun (WGS) entry which is preliminary data.</text>
</comment>